<organism evidence="1 2">
    <name type="scientific">Patellaria atrata CBS 101060</name>
    <dbReference type="NCBI Taxonomy" id="1346257"/>
    <lineage>
        <taxon>Eukaryota</taxon>
        <taxon>Fungi</taxon>
        <taxon>Dikarya</taxon>
        <taxon>Ascomycota</taxon>
        <taxon>Pezizomycotina</taxon>
        <taxon>Dothideomycetes</taxon>
        <taxon>Dothideomycetes incertae sedis</taxon>
        <taxon>Patellariales</taxon>
        <taxon>Patellariaceae</taxon>
        <taxon>Patellaria</taxon>
    </lineage>
</organism>
<dbReference type="AlphaFoldDB" id="A0A9P4S3Q0"/>
<dbReference type="EMBL" id="MU006107">
    <property type="protein sequence ID" value="KAF2835599.1"/>
    <property type="molecule type" value="Genomic_DNA"/>
</dbReference>
<keyword evidence="2" id="KW-1185">Reference proteome</keyword>
<gene>
    <name evidence="1" type="ORF">M501DRAFT_997718</name>
</gene>
<accession>A0A9P4S3Q0</accession>
<comment type="caution">
    <text evidence="1">The sequence shown here is derived from an EMBL/GenBank/DDBJ whole genome shotgun (WGS) entry which is preliminary data.</text>
</comment>
<dbReference type="Proteomes" id="UP000799429">
    <property type="component" value="Unassembled WGS sequence"/>
</dbReference>
<feature type="non-terminal residue" evidence="1">
    <location>
        <position position="96"/>
    </location>
</feature>
<name>A0A9P4S3Q0_9PEZI</name>
<sequence>MHADTKQYDVQPLKQKVTTTFRDRIKDIRDPEDIMSIANWIYDDTPDGDAAIREEISMYVQGNLSAIMATFRSRGALMNNSGPLEDLLNRFAVTVD</sequence>
<reference evidence="1" key="1">
    <citation type="journal article" date="2020" name="Stud. Mycol.">
        <title>101 Dothideomycetes genomes: a test case for predicting lifestyles and emergence of pathogens.</title>
        <authorList>
            <person name="Haridas S."/>
            <person name="Albert R."/>
            <person name="Binder M."/>
            <person name="Bloem J."/>
            <person name="Labutti K."/>
            <person name="Salamov A."/>
            <person name="Andreopoulos B."/>
            <person name="Baker S."/>
            <person name="Barry K."/>
            <person name="Bills G."/>
            <person name="Bluhm B."/>
            <person name="Cannon C."/>
            <person name="Castanera R."/>
            <person name="Culley D."/>
            <person name="Daum C."/>
            <person name="Ezra D."/>
            <person name="Gonzalez J."/>
            <person name="Henrissat B."/>
            <person name="Kuo A."/>
            <person name="Liang C."/>
            <person name="Lipzen A."/>
            <person name="Lutzoni F."/>
            <person name="Magnuson J."/>
            <person name="Mondo S."/>
            <person name="Nolan M."/>
            <person name="Ohm R."/>
            <person name="Pangilinan J."/>
            <person name="Park H.-J."/>
            <person name="Ramirez L."/>
            <person name="Alfaro M."/>
            <person name="Sun H."/>
            <person name="Tritt A."/>
            <person name="Yoshinaga Y."/>
            <person name="Zwiers L.-H."/>
            <person name="Turgeon B."/>
            <person name="Goodwin S."/>
            <person name="Spatafora J."/>
            <person name="Crous P."/>
            <person name="Grigoriev I."/>
        </authorList>
    </citation>
    <scope>NUCLEOTIDE SEQUENCE</scope>
    <source>
        <strain evidence="1">CBS 101060</strain>
    </source>
</reference>
<proteinExistence type="predicted"/>
<evidence type="ECO:0000313" key="2">
    <source>
        <dbReference type="Proteomes" id="UP000799429"/>
    </source>
</evidence>
<protein>
    <submittedName>
        <fullName evidence="1">Uncharacterized protein</fullName>
    </submittedName>
</protein>
<evidence type="ECO:0000313" key="1">
    <source>
        <dbReference type="EMBL" id="KAF2835599.1"/>
    </source>
</evidence>